<organism evidence="2">
    <name type="scientific">viral metagenome</name>
    <dbReference type="NCBI Taxonomy" id="1070528"/>
    <lineage>
        <taxon>unclassified sequences</taxon>
        <taxon>metagenomes</taxon>
        <taxon>organismal metagenomes</taxon>
    </lineage>
</organism>
<feature type="transmembrane region" description="Helical" evidence="1">
    <location>
        <begin position="225"/>
        <end position="244"/>
    </location>
</feature>
<keyword evidence="1" id="KW-0812">Transmembrane</keyword>
<evidence type="ECO:0000313" key="3">
    <source>
        <dbReference type="EMBL" id="QJA92656.1"/>
    </source>
</evidence>
<gene>
    <name evidence="2" type="ORF">MM415A01514_0002</name>
    <name evidence="3" type="ORF">MM415B04538_0009</name>
</gene>
<feature type="transmembrane region" description="Helical" evidence="1">
    <location>
        <begin position="75"/>
        <end position="105"/>
    </location>
</feature>
<dbReference type="AlphaFoldDB" id="A0A6M3K633"/>
<evidence type="ECO:0000256" key="1">
    <source>
        <dbReference type="SAM" id="Phobius"/>
    </source>
</evidence>
<dbReference type="EMBL" id="MT143085">
    <property type="protein sequence ID" value="QJA92656.1"/>
    <property type="molecule type" value="Genomic_DNA"/>
</dbReference>
<protein>
    <submittedName>
        <fullName evidence="2">Uncharacterized protein</fullName>
    </submittedName>
</protein>
<evidence type="ECO:0000313" key="2">
    <source>
        <dbReference type="EMBL" id="QJA76405.1"/>
    </source>
</evidence>
<sequence length="283" mass="32685">MNRPLVYAALAVTVLSPHLLEYSHVVMTEIPYMALSMLALWALLRSEREPRRYDDLNRIMWRFLRRMGEQVDFSWLHFTLLAVAAYYTRTIGGTLVCAGILWLFLHGRSREALKSAVLSFALIAAWEIRTMRLVGWDPAAKPYLSQLTQLDPYHPEQGLAGIWDIGWRFIENVQAYVFRDVPVAVCPLFAWFDWELICPPVSWVAWMVIDGLLAVYIIRGLWKGALIPIYLMLYFGVLCLWPTVWTCHRFVIPVIPLLFYGMLRAAWDIAGAIERRVGREPGP</sequence>
<reference evidence="2" key="1">
    <citation type="submission" date="2020-03" db="EMBL/GenBank/DDBJ databases">
        <title>The deep terrestrial virosphere.</title>
        <authorList>
            <person name="Holmfeldt K."/>
            <person name="Nilsson E."/>
            <person name="Simone D."/>
            <person name="Lopez-Fernandez M."/>
            <person name="Wu X."/>
            <person name="de Brujin I."/>
            <person name="Lundin D."/>
            <person name="Andersson A."/>
            <person name="Bertilsson S."/>
            <person name="Dopson M."/>
        </authorList>
    </citation>
    <scope>NUCLEOTIDE SEQUENCE</scope>
    <source>
        <strain evidence="2">MM415A01514</strain>
        <strain evidence="3">MM415B04538</strain>
    </source>
</reference>
<dbReference type="EMBL" id="MT142223">
    <property type="protein sequence ID" value="QJA76405.1"/>
    <property type="molecule type" value="Genomic_DNA"/>
</dbReference>
<accession>A0A6M3K633</accession>
<feature type="transmembrane region" description="Helical" evidence="1">
    <location>
        <begin position="250"/>
        <end position="267"/>
    </location>
</feature>
<name>A0A6M3K633_9ZZZZ</name>
<keyword evidence="1" id="KW-0472">Membrane</keyword>
<keyword evidence="1" id="KW-1133">Transmembrane helix</keyword>
<proteinExistence type="predicted"/>